<dbReference type="SMART" id="SM00267">
    <property type="entry name" value="GGDEF"/>
    <property type="match status" value="1"/>
</dbReference>
<dbReference type="KEGG" id="bsol:FSW04_17020"/>
<dbReference type="Proteomes" id="UP000321805">
    <property type="component" value="Chromosome"/>
</dbReference>
<name>A0A5B8U7X2_9ACTN</name>
<dbReference type="Gene3D" id="3.30.450.40">
    <property type="match status" value="2"/>
</dbReference>
<gene>
    <name evidence="2" type="ORF">FSW04_17020</name>
</gene>
<proteinExistence type="predicted"/>
<evidence type="ECO:0000313" key="3">
    <source>
        <dbReference type="Proteomes" id="UP000321805"/>
    </source>
</evidence>
<dbReference type="AlphaFoldDB" id="A0A5B8U7X2"/>
<dbReference type="Pfam" id="PF00990">
    <property type="entry name" value="GGDEF"/>
    <property type="match status" value="1"/>
</dbReference>
<dbReference type="RefSeq" id="WP_146921395.1">
    <property type="nucleotide sequence ID" value="NZ_CP042430.1"/>
</dbReference>
<organism evidence="2 3">
    <name type="scientific">Baekduia soli</name>
    <dbReference type="NCBI Taxonomy" id="496014"/>
    <lineage>
        <taxon>Bacteria</taxon>
        <taxon>Bacillati</taxon>
        <taxon>Actinomycetota</taxon>
        <taxon>Thermoleophilia</taxon>
        <taxon>Solirubrobacterales</taxon>
        <taxon>Baekduiaceae</taxon>
        <taxon>Baekduia</taxon>
    </lineage>
</organism>
<dbReference type="OrthoDB" id="23692at2"/>
<feature type="domain" description="GGDEF" evidence="1">
    <location>
        <begin position="406"/>
        <end position="539"/>
    </location>
</feature>
<evidence type="ECO:0000313" key="2">
    <source>
        <dbReference type="EMBL" id="QEC49110.1"/>
    </source>
</evidence>
<protein>
    <submittedName>
        <fullName evidence="2">GGDEF domain-containing protein</fullName>
    </submittedName>
</protein>
<dbReference type="InterPro" id="IPR043128">
    <property type="entry name" value="Rev_trsase/Diguanyl_cyclase"/>
</dbReference>
<dbReference type="EMBL" id="CP042430">
    <property type="protein sequence ID" value="QEC49110.1"/>
    <property type="molecule type" value="Genomic_DNA"/>
</dbReference>
<accession>A0A5B8U7X2</accession>
<dbReference type="CDD" id="cd01949">
    <property type="entry name" value="GGDEF"/>
    <property type="match status" value="1"/>
</dbReference>
<dbReference type="InterPro" id="IPR052163">
    <property type="entry name" value="DGC-Regulatory_Protein"/>
</dbReference>
<dbReference type="NCBIfam" id="TIGR00254">
    <property type="entry name" value="GGDEF"/>
    <property type="match status" value="1"/>
</dbReference>
<reference evidence="2 3" key="1">
    <citation type="journal article" date="2018" name="J. Microbiol.">
        <title>Baekduia soli gen. nov., sp. nov., a novel bacterium isolated from the soil of Baekdu Mountain and proposal of a novel family name, Baekduiaceae fam. nov.</title>
        <authorList>
            <person name="An D.S."/>
            <person name="Siddiqi M.Z."/>
            <person name="Kim K.H."/>
            <person name="Yu H.S."/>
            <person name="Im W.T."/>
        </authorList>
    </citation>
    <scope>NUCLEOTIDE SEQUENCE [LARGE SCALE GENOMIC DNA]</scope>
    <source>
        <strain evidence="2 3">BR7-21</strain>
    </source>
</reference>
<dbReference type="PANTHER" id="PTHR46663">
    <property type="entry name" value="DIGUANYLATE CYCLASE DGCT-RELATED"/>
    <property type="match status" value="1"/>
</dbReference>
<dbReference type="PANTHER" id="PTHR46663:SF3">
    <property type="entry name" value="SLL0267 PROTEIN"/>
    <property type="match status" value="1"/>
</dbReference>
<dbReference type="SUPFAM" id="SSF55781">
    <property type="entry name" value="GAF domain-like"/>
    <property type="match status" value="2"/>
</dbReference>
<dbReference type="InterPro" id="IPR029787">
    <property type="entry name" value="Nucleotide_cyclase"/>
</dbReference>
<sequence>MPDPSPLSVLHGLRTALEGARGVRGPEDLAPVLDDIAQAIAGALGYATVAIHLHRPRFDDFEVATVAGGHAAQAALEGKVSTWAAWAPFLTPAFERRGAHHVPAGAVAATAPGLPTHAPARPPAAAPGGWDPADLLVVVLRHANGDVLGILGVDEPAGGRRPGDDAIDDLVTLAHTAALAVEHAREGRRAAAHRKALQRLMAVSARATDRRARGGVLDDVCTGIRDAAGFAKVAVLLAESSGLLCPAATTGWAEHDPVFAGLTFTLAQLHAAFQPANERHGCHLLDHEDARALLEHRLPAGRTGRGGHGPYAWDRHWLFVPLQGPVAEPRGVIWADDPVDRLLPGAEQLQTLRLMADHAARALGAEAHPGMTGAGADHDPLTGLANRSTLSGRLRHALQRTKRSPGTVAVLFIDLDNFKRINDTLGHSAGDELLRMTASRIDHALRPGDTVARFGGDEFVAVCEDVDGAEKAMEVAERLRAILAEPVPLASGVAQVTASIGVALPDRADRSAEMLLQAADRAMYEAKAAGRDAARLGSPGTGWP</sequence>
<keyword evidence="3" id="KW-1185">Reference proteome</keyword>
<dbReference type="SMART" id="SM00065">
    <property type="entry name" value="GAF"/>
    <property type="match status" value="1"/>
</dbReference>
<dbReference type="InterPro" id="IPR029016">
    <property type="entry name" value="GAF-like_dom_sf"/>
</dbReference>
<dbReference type="InterPro" id="IPR000160">
    <property type="entry name" value="GGDEF_dom"/>
</dbReference>
<dbReference type="FunFam" id="3.30.70.270:FF:000001">
    <property type="entry name" value="Diguanylate cyclase domain protein"/>
    <property type="match status" value="1"/>
</dbReference>
<evidence type="ECO:0000259" key="1">
    <source>
        <dbReference type="PROSITE" id="PS50887"/>
    </source>
</evidence>
<dbReference type="PROSITE" id="PS50887">
    <property type="entry name" value="GGDEF"/>
    <property type="match status" value="1"/>
</dbReference>
<dbReference type="InterPro" id="IPR003018">
    <property type="entry name" value="GAF"/>
</dbReference>
<dbReference type="SUPFAM" id="SSF55073">
    <property type="entry name" value="Nucleotide cyclase"/>
    <property type="match status" value="1"/>
</dbReference>
<dbReference type="Gene3D" id="3.30.70.270">
    <property type="match status" value="1"/>
</dbReference>